<dbReference type="AlphaFoldDB" id="A0AAE0YEC2"/>
<accession>A0AAE0YEC2</accession>
<proteinExistence type="predicted"/>
<dbReference type="EMBL" id="JAWDGP010006398">
    <property type="protein sequence ID" value="KAK3741730.1"/>
    <property type="molecule type" value="Genomic_DNA"/>
</dbReference>
<protein>
    <submittedName>
        <fullName evidence="1">Uncharacterized protein</fullName>
    </submittedName>
</protein>
<evidence type="ECO:0000313" key="2">
    <source>
        <dbReference type="Proteomes" id="UP001283361"/>
    </source>
</evidence>
<gene>
    <name evidence="1" type="ORF">RRG08_015977</name>
</gene>
<reference evidence="1" key="1">
    <citation type="journal article" date="2023" name="G3 (Bethesda)">
        <title>A reference genome for the long-term kleptoplast-retaining sea slug Elysia crispata morphotype clarki.</title>
        <authorList>
            <person name="Eastman K.E."/>
            <person name="Pendleton A.L."/>
            <person name="Shaikh M.A."/>
            <person name="Suttiyut T."/>
            <person name="Ogas R."/>
            <person name="Tomko P."/>
            <person name="Gavelis G."/>
            <person name="Widhalm J.R."/>
            <person name="Wisecaver J.H."/>
        </authorList>
    </citation>
    <scope>NUCLEOTIDE SEQUENCE</scope>
    <source>
        <strain evidence="1">ECLA1</strain>
    </source>
</reference>
<sequence>MKQIFPMDSSRSGMKQIFSEDSLDLTWVRFWGFPLQPANCWSRCSIVHVLVQSRRLEVGWNDGSREQRFG</sequence>
<evidence type="ECO:0000313" key="1">
    <source>
        <dbReference type="EMBL" id="KAK3741730.1"/>
    </source>
</evidence>
<organism evidence="1 2">
    <name type="scientific">Elysia crispata</name>
    <name type="common">lettuce slug</name>
    <dbReference type="NCBI Taxonomy" id="231223"/>
    <lineage>
        <taxon>Eukaryota</taxon>
        <taxon>Metazoa</taxon>
        <taxon>Spiralia</taxon>
        <taxon>Lophotrochozoa</taxon>
        <taxon>Mollusca</taxon>
        <taxon>Gastropoda</taxon>
        <taxon>Heterobranchia</taxon>
        <taxon>Euthyneura</taxon>
        <taxon>Panpulmonata</taxon>
        <taxon>Sacoglossa</taxon>
        <taxon>Placobranchoidea</taxon>
        <taxon>Plakobranchidae</taxon>
        <taxon>Elysia</taxon>
    </lineage>
</organism>
<dbReference type="Proteomes" id="UP001283361">
    <property type="component" value="Unassembled WGS sequence"/>
</dbReference>
<name>A0AAE0YEC2_9GAST</name>
<keyword evidence="2" id="KW-1185">Reference proteome</keyword>
<comment type="caution">
    <text evidence="1">The sequence shown here is derived from an EMBL/GenBank/DDBJ whole genome shotgun (WGS) entry which is preliminary data.</text>
</comment>